<protein>
    <recommendedName>
        <fullName evidence="6">Fatty acid hydroxylase domain-containing protein</fullName>
    </recommendedName>
</protein>
<dbReference type="Proteomes" id="UP000323000">
    <property type="component" value="Chromosome 4"/>
</dbReference>
<proteinExistence type="inferred from homology"/>
<dbReference type="EMBL" id="VAHF01000004">
    <property type="protein sequence ID" value="TXG62696.1"/>
    <property type="molecule type" value="Genomic_DNA"/>
</dbReference>
<accession>A0A5C7I1Y4</accession>
<evidence type="ECO:0000313" key="7">
    <source>
        <dbReference type="EMBL" id="TXG62696.1"/>
    </source>
</evidence>
<dbReference type="AlphaFoldDB" id="A0A5C7I1Y4"/>
<organism evidence="7 8">
    <name type="scientific">Acer yangbiense</name>
    <dbReference type="NCBI Taxonomy" id="1000413"/>
    <lineage>
        <taxon>Eukaryota</taxon>
        <taxon>Viridiplantae</taxon>
        <taxon>Streptophyta</taxon>
        <taxon>Embryophyta</taxon>
        <taxon>Tracheophyta</taxon>
        <taxon>Spermatophyta</taxon>
        <taxon>Magnoliopsida</taxon>
        <taxon>eudicotyledons</taxon>
        <taxon>Gunneridae</taxon>
        <taxon>Pentapetalae</taxon>
        <taxon>rosids</taxon>
        <taxon>malvids</taxon>
        <taxon>Sapindales</taxon>
        <taxon>Sapindaceae</taxon>
        <taxon>Hippocastanoideae</taxon>
        <taxon>Acereae</taxon>
        <taxon>Acer</taxon>
    </lineage>
</organism>
<keyword evidence="3" id="KW-0812">Transmembrane</keyword>
<comment type="similarity">
    <text evidence="2">Belongs to the sterol desaturase family.</text>
</comment>
<evidence type="ECO:0000259" key="6">
    <source>
        <dbReference type="Pfam" id="PF04116"/>
    </source>
</evidence>
<name>A0A5C7I1Y4_9ROSI</name>
<dbReference type="GO" id="GO:0016491">
    <property type="term" value="F:oxidoreductase activity"/>
    <property type="evidence" value="ECO:0007669"/>
    <property type="project" value="InterPro"/>
</dbReference>
<keyword evidence="5" id="KW-0472">Membrane</keyword>
<reference evidence="8" key="1">
    <citation type="journal article" date="2019" name="Gigascience">
        <title>De novo genome assembly of the endangered Acer yangbiense, a plant species with extremely small populations endemic to Yunnan Province, China.</title>
        <authorList>
            <person name="Yang J."/>
            <person name="Wariss H.M."/>
            <person name="Tao L."/>
            <person name="Zhang R."/>
            <person name="Yun Q."/>
            <person name="Hollingsworth P."/>
            <person name="Dao Z."/>
            <person name="Luo G."/>
            <person name="Guo H."/>
            <person name="Ma Y."/>
            <person name="Sun W."/>
        </authorList>
    </citation>
    <scope>NUCLEOTIDE SEQUENCE [LARGE SCALE GENOMIC DNA]</scope>
    <source>
        <strain evidence="8">cv. Malutang</strain>
    </source>
</reference>
<evidence type="ECO:0000256" key="2">
    <source>
        <dbReference type="ARBA" id="ARBA00009324"/>
    </source>
</evidence>
<sequence length="224" mass="26669">MSFWNSARKKLASLLDPPKNTLHNSTICLILSRFKLRIGWIFEQIIGIRTNLPLPSKWEIFWQILVYFVIEDYFNCWIHRWLHTKWGYEKIHHVHHEYGAPIAFAAPYAHWAEILILGTPTFLGPVFVPGHIVTLLLWITLRQIEALETHSGYDFPWNPTKYIPFYGGAEFHDYHHYGGCHSRNNFASVFTYCDYIYGTNKGYRYHKSLLRKRDDWKPHQEDED</sequence>
<keyword evidence="8" id="KW-1185">Reference proteome</keyword>
<dbReference type="PANTHER" id="PTHR11863">
    <property type="entry name" value="STEROL DESATURASE"/>
    <property type="match status" value="1"/>
</dbReference>
<dbReference type="GO" id="GO:0008610">
    <property type="term" value="P:lipid biosynthetic process"/>
    <property type="evidence" value="ECO:0007669"/>
    <property type="project" value="InterPro"/>
</dbReference>
<evidence type="ECO:0000256" key="5">
    <source>
        <dbReference type="ARBA" id="ARBA00023136"/>
    </source>
</evidence>
<evidence type="ECO:0000256" key="4">
    <source>
        <dbReference type="ARBA" id="ARBA00022989"/>
    </source>
</evidence>
<comment type="subcellular location">
    <subcellularLocation>
        <location evidence="1">Membrane</location>
    </subcellularLocation>
</comment>
<feature type="domain" description="Fatty acid hydroxylase" evidence="6">
    <location>
        <begin position="65"/>
        <end position="199"/>
    </location>
</feature>
<dbReference type="InterPro" id="IPR006694">
    <property type="entry name" value="Fatty_acid_hydroxylase"/>
</dbReference>
<dbReference type="InterPro" id="IPR050307">
    <property type="entry name" value="Sterol_Desaturase_Related"/>
</dbReference>
<evidence type="ECO:0000256" key="1">
    <source>
        <dbReference type="ARBA" id="ARBA00004370"/>
    </source>
</evidence>
<comment type="caution">
    <text evidence="7">The sequence shown here is derived from an EMBL/GenBank/DDBJ whole genome shotgun (WGS) entry which is preliminary data.</text>
</comment>
<dbReference type="Pfam" id="PF04116">
    <property type="entry name" value="FA_hydroxylase"/>
    <property type="match status" value="1"/>
</dbReference>
<gene>
    <name evidence="7" type="ORF">EZV62_009690</name>
</gene>
<evidence type="ECO:0000256" key="3">
    <source>
        <dbReference type="ARBA" id="ARBA00022692"/>
    </source>
</evidence>
<evidence type="ECO:0000313" key="8">
    <source>
        <dbReference type="Proteomes" id="UP000323000"/>
    </source>
</evidence>
<dbReference type="GO" id="GO:0016020">
    <property type="term" value="C:membrane"/>
    <property type="evidence" value="ECO:0007669"/>
    <property type="project" value="UniProtKB-SubCell"/>
</dbReference>
<keyword evidence="4" id="KW-1133">Transmembrane helix</keyword>
<dbReference type="OrthoDB" id="1658724at2759"/>
<dbReference type="GO" id="GO:0005506">
    <property type="term" value="F:iron ion binding"/>
    <property type="evidence" value="ECO:0007669"/>
    <property type="project" value="InterPro"/>
</dbReference>